<name>A0A133XZE7_9LACT</name>
<dbReference type="EMBL" id="LSCQ01000043">
    <property type="protein sequence ID" value="KXB36338.1"/>
    <property type="molecule type" value="Genomic_DNA"/>
</dbReference>
<feature type="transmembrane region" description="Helical" evidence="1">
    <location>
        <begin position="90"/>
        <end position="107"/>
    </location>
</feature>
<evidence type="ECO:0000256" key="1">
    <source>
        <dbReference type="SAM" id="Phobius"/>
    </source>
</evidence>
<dbReference type="Proteomes" id="UP000070422">
    <property type="component" value="Unassembled WGS sequence"/>
</dbReference>
<organism evidence="2 4">
    <name type="scientific">Aerococcus christensenii</name>
    <dbReference type="NCBI Taxonomy" id="87541"/>
    <lineage>
        <taxon>Bacteria</taxon>
        <taxon>Bacillati</taxon>
        <taxon>Bacillota</taxon>
        <taxon>Bacilli</taxon>
        <taxon>Lactobacillales</taxon>
        <taxon>Aerococcaceae</taxon>
        <taxon>Aerococcus</taxon>
    </lineage>
</organism>
<dbReference type="OrthoDB" id="9815897at2"/>
<evidence type="ECO:0000313" key="4">
    <source>
        <dbReference type="Proteomes" id="UP000070422"/>
    </source>
</evidence>
<dbReference type="RefSeq" id="WP_060936782.1">
    <property type="nucleotide sequence ID" value="NZ_JASOZP010000014.1"/>
</dbReference>
<keyword evidence="1" id="KW-1133">Transmembrane helix</keyword>
<evidence type="ECO:0000313" key="5">
    <source>
        <dbReference type="Proteomes" id="UP000234775"/>
    </source>
</evidence>
<comment type="caution">
    <text evidence="2">The sequence shown here is derived from an EMBL/GenBank/DDBJ whole genome shotgun (WGS) entry which is preliminary data.</text>
</comment>
<feature type="transmembrane region" description="Helical" evidence="1">
    <location>
        <begin position="7"/>
        <end position="27"/>
    </location>
</feature>
<dbReference type="EMBL" id="PKGZ01000004">
    <property type="protein sequence ID" value="PKY91204.1"/>
    <property type="molecule type" value="Genomic_DNA"/>
</dbReference>
<dbReference type="Pfam" id="PF10825">
    <property type="entry name" value="DUF2752"/>
    <property type="match status" value="1"/>
</dbReference>
<dbReference type="STRING" id="87541.AWM71_00750"/>
<dbReference type="AlphaFoldDB" id="A0A133XZE7"/>
<gene>
    <name evidence="3" type="ORF">CYJ27_05740</name>
    <name evidence="2" type="ORF">HMPREF3187_00847</name>
</gene>
<sequence length="134" mass="15211">MAIKPKDAIIVTPAIILFYFALHLMGITCPIKALTGVSCPGCGMTRAWLAMMRGDLHSAFHYHPLFLLPAFALLVFIYRKHIPQRLLKGGCVLFIFLFLLVYVLRMIDPTDSIVVFEPQRSLIYQLFLKLSTIL</sequence>
<dbReference type="Proteomes" id="UP000234775">
    <property type="component" value="Unassembled WGS sequence"/>
</dbReference>
<proteinExistence type="predicted"/>
<feature type="transmembrane region" description="Helical" evidence="1">
    <location>
        <begin position="59"/>
        <end position="78"/>
    </location>
</feature>
<accession>A0A133XZE7</accession>
<keyword evidence="1" id="KW-0472">Membrane</keyword>
<protein>
    <submittedName>
        <fullName evidence="3">DUF2752 domain-containing protein</fullName>
    </submittedName>
</protein>
<dbReference type="InterPro" id="IPR021215">
    <property type="entry name" value="DUF2752"/>
</dbReference>
<keyword evidence="5" id="KW-1185">Reference proteome</keyword>
<keyword evidence="1" id="KW-0812">Transmembrane</keyword>
<reference evidence="3 5" key="2">
    <citation type="submission" date="2017-12" db="EMBL/GenBank/DDBJ databases">
        <title>Phylogenetic diversity of female urinary microbiome.</title>
        <authorList>
            <person name="Thomas-White K."/>
            <person name="Wolfe A.J."/>
        </authorList>
    </citation>
    <scope>NUCLEOTIDE SEQUENCE [LARGE SCALE GENOMIC DNA]</scope>
    <source>
        <strain evidence="3 5">UMB0844</strain>
    </source>
</reference>
<reference evidence="2 4" key="1">
    <citation type="submission" date="2016-01" db="EMBL/GenBank/DDBJ databases">
        <authorList>
            <person name="Oliw E.H."/>
        </authorList>
    </citation>
    <scope>NUCLEOTIDE SEQUENCE [LARGE SCALE GENOMIC DNA]</scope>
    <source>
        <strain evidence="2 4">KA00635</strain>
    </source>
</reference>
<dbReference type="PATRIC" id="fig|87541.4.peg.839"/>
<evidence type="ECO:0000313" key="3">
    <source>
        <dbReference type="EMBL" id="PKY91204.1"/>
    </source>
</evidence>
<evidence type="ECO:0000313" key="2">
    <source>
        <dbReference type="EMBL" id="KXB36338.1"/>
    </source>
</evidence>